<keyword evidence="5" id="KW-1015">Disulfide bond</keyword>
<dbReference type="SUPFAM" id="SSF57302">
    <property type="entry name" value="Snake toxin-like"/>
    <property type="match status" value="1"/>
</dbReference>
<dbReference type="KEGG" id="pbi:103059483"/>
<dbReference type="RefSeq" id="XP_007445457.2">
    <property type="nucleotide sequence ID" value="XM_007445395.2"/>
</dbReference>
<name>A0A9F2RF70_PYTBI</name>
<dbReference type="InterPro" id="IPR045860">
    <property type="entry name" value="Snake_toxin-like_sf"/>
</dbReference>
<dbReference type="PANTHER" id="PTHR20914:SF30">
    <property type="entry name" value="LY6_PLAUR DOMAIN CONTAINING 9"/>
    <property type="match status" value="1"/>
</dbReference>
<dbReference type="OrthoDB" id="9907178at2759"/>
<dbReference type="GO" id="GO:0005576">
    <property type="term" value="C:extracellular region"/>
    <property type="evidence" value="ECO:0007669"/>
    <property type="project" value="UniProtKB-SubCell"/>
</dbReference>
<dbReference type="Proteomes" id="UP000695026">
    <property type="component" value="Unplaced"/>
</dbReference>
<evidence type="ECO:0000256" key="3">
    <source>
        <dbReference type="ARBA" id="ARBA00022525"/>
    </source>
</evidence>
<dbReference type="AlphaFoldDB" id="A0A9F2RF70"/>
<gene>
    <name evidence="8" type="primary">LOC103059483</name>
</gene>
<keyword evidence="3" id="KW-0964">Secreted</keyword>
<comment type="subcellular location">
    <subcellularLocation>
        <location evidence="1">Secreted</location>
    </subcellularLocation>
</comment>
<proteinExistence type="inferred from homology"/>
<evidence type="ECO:0000259" key="6">
    <source>
        <dbReference type="Pfam" id="PF02988"/>
    </source>
</evidence>
<evidence type="ECO:0000256" key="5">
    <source>
        <dbReference type="ARBA" id="ARBA00023157"/>
    </source>
</evidence>
<dbReference type="Gene3D" id="2.10.60.10">
    <property type="entry name" value="CD59"/>
    <property type="match status" value="1"/>
</dbReference>
<dbReference type="Pfam" id="PF02988">
    <property type="entry name" value="PLA2_inh"/>
    <property type="match status" value="1"/>
</dbReference>
<evidence type="ECO:0000313" key="8">
    <source>
        <dbReference type="RefSeq" id="XP_007445457.2"/>
    </source>
</evidence>
<comment type="similarity">
    <text evidence="2">Belongs to the CNF-like-inhibitor family.</text>
</comment>
<reference evidence="8" key="1">
    <citation type="submission" date="2025-08" db="UniProtKB">
        <authorList>
            <consortium name="RefSeq"/>
        </authorList>
    </citation>
    <scope>IDENTIFICATION</scope>
    <source>
        <tissue evidence="8">Liver</tissue>
    </source>
</reference>
<sequence>MLMCAPGKDRCSVTYLRTPFGISQIIKSCVPSIVCDKGIQVINLGRTGTVVVQLTCCERDECRRVVPPALPEKTVPNGKQCPACFSLQKKCNEDVAYCNGDELYCAAGFLDSGIGNYLFRPTFLKLHLLDFG</sequence>
<organism evidence="7 8">
    <name type="scientific">Python bivittatus</name>
    <name type="common">Burmese python</name>
    <name type="synonym">Python molurus bivittatus</name>
    <dbReference type="NCBI Taxonomy" id="176946"/>
    <lineage>
        <taxon>Eukaryota</taxon>
        <taxon>Metazoa</taxon>
        <taxon>Chordata</taxon>
        <taxon>Craniata</taxon>
        <taxon>Vertebrata</taxon>
        <taxon>Euteleostomi</taxon>
        <taxon>Lepidosauria</taxon>
        <taxon>Squamata</taxon>
        <taxon>Bifurcata</taxon>
        <taxon>Unidentata</taxon>
        <taxon>Episquamata</taxon>
        <taxon>Toxicofera</taxon>
        <taxon>Serpentes</taxon>
        <taxon>Henophidia</taxon>
        <taxon>Pythonidae</taxon>
        <taxon>Python</taxon>
    </lineage>
</organism>
<keyword evidence="7" id="KW-1185">Reference proteome</keyword>
<evidence type="ECO:0000256" key="2">
    <source>
        <dbReference type="ARBA" id="ARBA00006570"/>
    </source>
</evidence>
<dbReference type="PANTHER" id="PTHR20914">
    <property type="entry name" value="LY6/PLAUR DOMAIN-CONTAINING PROTEIN 8"/>
    <property type="match status" value="1"/>
</dbReference>
<evidence type="ECO:0000256" key="4">
    <source>
        <dbReference type="ARBA" id="ARBA00023005"/>
    </source>
</evidence>
<feature type="domain" description="Phospholipase A2 inhibitor N-terminal" evidence="6">
    <location>
        <begin position="4"/>
        <end position="63"/>
    </location>
</feature>
<dbReference type="GO" id="GO:0019834">
    <property type="term" value="F:phospholipase A2 inhibitor activity"/>
    <property type="evidence" value="ECO:0007669"/>
    <property type="project" value="UniProtKB-KW"/>
</dbReference>
<keyword evidence="4 8" id="KW-0593">Phospholipase A2 inhibitor</keyword>
<protein>
    <submittedName>
        <fullName evidence="8">Phospholipase A2 inhibitor and Ly6/PLAUR domain-containing protein-like</fullName>
    </submittedName>
</protein>
<accession>A0A9F2RF70</accession>
<evidence type="ECO:0000256" key="1">
    <source>
        <dbReference type="ARBA" id="ARBA00004613"/>
    </source>
</evidence>
<dbReference type="GeneID" id="103059483"/>
<dbReference type="InterPro" id="IPR004126">
    <property type="entry name" value="PLipase_A2_inh_N"/>
</dbReference>
<dbReference type="InterPro" id="IPR050918">
    <property type="entry name" value="CNF-like_PLA2_Inhibitor"/>
</dbReference>
<evidence type="ECO:0000313" key="7">
    <source>
        <dbReference type="Proteomes" id="UP000695026"/>
    </source>
</evidence>